<dbReference type="OrthoDB" id="5340910at2759"/>
<dbReference type="Pfam" id="PF14604">
    <property type="entry name" value="SH3_9"/>
    <property type="match status" value="1"/>
</dbReference>
<feature type="compositionally biased region" description="Polar residues" evidence="3">
    <location>
        <begin position="147"/>
        <end position="175"/>
    </location>
</feature>
<feature type="compositionally biased region" description="Low complexity" evidence="3">
    <location>
        <begin position="109"/>
        <end position="125"/>
    </location>
</feature>
<evidence type="ECO:0000259" key="5">
    <source>
        <dbReference type="PROSITE" id="PS50002"/>
    </source>
</evidence>
<dbReference type="Proteomes" id="UP000243498">
    <property type="component" value="Unassembled WGS sequence"/>
</dbReference>
<dbReference type="InterPro" id="IPR001452">
    <property type="entry name" value="SH3_domain"/>
</dbReference>
<dbReference type="InterPro" id="IPR035521">
    <property type="entry name" value="Fus1_SH3"/>
</dbReference>
<dbReference type="CDD" id="cd11854">
    <property type="entry name" value="SH3_Fus1p"/>
    <property type="match status" value="1"/>
</dbReference>
<keyword evidence="1 2" id="KW-0728">SH3 domain</keyword>
<feature type="compositionally biased region" description="Polar residues" evidence="3">
    <location>
        <begin position="534"/>
        <end position="544"/>
    </location>
</feature>
<dbReference type="PROSITE" id="PS50002">
    <property type="entry name" value="SH3"/>
    <property type="match status" value="1"/>
</dbReference>
<evidence type="ECO:0000256" key="4">
    <source>
        <dbReference type="SAM" id="Phobius"/>
    </source>
</evidence>
<evidence type="ECO:0000313" key="6">
    <source>
        <dbReference type="EMBL" id="OAA47811.1"/>
    </source>
</evidence>
<comment type="caution">
    <text evidence="6">The sequence shown here is derived from an EMBL/GenBank/DDBJ whole genome shotgun (WGS) entry which is preliminary data.</text>
</comment>
<dbReference type="EMBL" id="AZHC01000005">
    <property type="protein sequence ID" value="OAA47811.1"/>
    <property type="molecule type" value="Genomic_DNA"/>
</dbReference>
<feature type="region of interest" description="Disordered" evidence="3">
    <location>
        <begin position="310"/>
        <end position="331"/>
    </location>
</feature>
<reference evidence="6 7" key="1">
    <citation type="journal article" date="2016" name="Genome Biol. Evol.">
        <title>Divergent and convergent evolution of fungal pathogenicity.</title>
        <authorList>
            <person name="Shang Y."/>
            <person name="Xiao G."/>
            <person name="Zheng P."/>
            <person name="Cen K."/>
            <person name="Zhan S."/>
            <person name="Wang C."/>
        </authorList>
    </citation>
    <scope>NUCLEOTIDE SEQUENCE [LARGE SCALE GENOMIC DNA]</scope>
    <source>
        <strain evidence="6 7">RCEF 4871</strain>
    </source>
</reference>
<keyword evidence="4" id="KW-0472">Membrane</keyword>
<evidence type="ECO:0000256" key="2">
    <source>
        <dbReference type="PROSITE-ProRule" id="PRU00192"/>
    </source>
</evidence>
<proteinExistence type="predicted"/>
<feature type="compositionally biased region" description="Polar residues" evidence="3">
    <location>
        <begin position="92"/>
        <end position="101"/>
    </location>
</feature>
<evidence type="ECO:0000256" key="1">
    <source>
        <dbReference type="ARBA" id="ARBA00022443"/>
    </source>
</evidence>
<dbReference type="OMA" id="PFNDPVN"/>
<feature type="region of interest" description="Disordered" evidence="3">
    <location>
        <begin position="141"/>
        <end position="176"/>
    </location>
</feature>
<keyword evidence="7" id="KW-1185">Reference proteome</keyword>
<organism evidence="6 7">
    <name type="scientific">Metarhizium rileyi (strain RCEF 4871)</name>
    <name type="common">Nomuraea rileyi</name>
    <dbReference type="NCBI Taxonomy" id="1649241"/>
    <lineage>
        <taxon>Eukaryota</taxon>
        <taxon>Fungi</taxon>
        <taxon>Dikarya</taxon>
        <taxon>Ascomycota</taxon>
        <taxon>Pezizomycotina</taxon>
        <taxon>Sordariomycetes</taxon>
        <taxon>Hypocreomycetidae</taxon>
        <taxon>Hypocreales</taxon>
        <taxon>Clavicipitaceae</taxon>
        <taxon>Metarhizium</taxon>
    </lineage>
</organism>
<name>A0A167HE86_METRR</name>
<dbReference type="InterPro" id="IPR036028">
    <property type="entry name" value="SH3-like_dom_sf"/>
</dbReference>
<keyword evidence="4" id="KW-1133">Transmembrane helix</keyword>
<gene>
    <name evidence="6" type="ORF">NOR_02301</name>
</gene>
<evidence type="ECO:0000256" key="3">
    <source>
        <dbReference type="SAM" id="MobiDB-lite"/>
    </source>
</evidence>
<dbReference type="STRING" id="1081105.A0A167HE86"/>
<feature type="compositionally biased region" description="Polar residues" evidence="3">
    <location>
        <begin position="482"/>
        <end position="497"/>
    </location>
</feature>
<feature type="region of interest" description="Disordered" evidence="3">
    <location>
        <begin position="458"/>
        <end position="612"/>
    </location>
</feature>
<sequence>MHHLHHRHRHESRDILDDMDDFFSNSFEDNDKGVTPRDTDEGNGPTLIRTIYKTMAPTFEGPVAGYSTIREHASSMPSEIINPSAKEDPTPAKSSTPTIPTKSKPKETPSIQSVISRPSSSSSASQTILLKDTGILTPAPTDHYGAQFTSTPTLNLATSRPTTDSMPSQEASDGTSAGAKAGIAFGVLGGVLIVGLVAFLLFNRRRRQAATQREANNEKSRPNASGNANTFGAMNVQSDHRAPRISLRPVTQFLPNWSLDKRSSKGAGMALHSAAAGANSHNTLWERPATSQSSHPANPFGNQAERVHEPNLDQQRALSRSDPFTANGPAIAAGATAGAGVGLTRKASMRNHTQPNVDLTLPPTLGFIPPSPAGTEFSMSPVSPGATVPPSNGAAAIAAAGGPPNSNVHRVQLDFKPSLDDEMELKAGDLVRLLHEYDDGWALVIRLDRSQQGVVPRTCLSTRPVKPRAPQGGSRLGPPVNPSGQHSLIANQPQSPGQRPMTPQGRPMTPQGRPMTPQGMASQTGPRMSPGAPSPQSMSPTVYPQSPGPGHNAPPVLPAYSESRSASPGGIIQPMRSPGPRPVKSVQSPPPGPPNKPPTGPIGRKPVPGQAY</sequence>
<feature type="region of interest" description="Disordered" evidence="3">
    <location>
        <begin position="79"/>
        <end position="125"/>
    </location>
</feature>
<dbReference type="Gene3D" id="2.30.30.40">
    <property type="entry name" value="SH3 Domains"/>
    <property type="match status" value="1"/>
</dbReference>
<feature type="domain" description="SH3" evidence="5">
    <location>
        <begin position="404"/>
        <end position="465"/>
    </location>
</feature>
<keyword evidence="4" id="KW-0812">Transmembrane</keyword>
<feature type="transmembrane region" description="Helical" evidence="4">
    <location>
        <begin position="181"/>
        <end position="202"/>
    </location>
</feature>
<feature type="compositionally biased region" description="Polar residues" evidence="3">
    <location>
        <begin position="312"/>
        <end position="324"/>
    </location>
</feature>
<dbReference type="SMART" id="SM00326">
    <property type="entry name" value="SH3"/>
    <property type="match status" value="1"/>
</dbReference>
<accession>A0A167HE86</accession>
<feature type="compositionally biased region" description="Pro residues" evidence="3">
    <location>
        <begin position="588"/>
        <end position="600"/>
    </location>
</feature>
<protein>
    <submittedName>
        <fullName evidence="6">SH3 domain protein</fullName>
    </submittedName>
</protein>
<dbReference type="SUPFAM" id="SSF50044">
    <property type="entry name" value="SH3-domain"/>
    <property type="match status" value="1"/>
</dbReference>
<dbReference type="AlphaFoldDB" id="A0A167HE86"/>
<evidence type="ECO:0000313" key="7">
    <source>
        <dbReference type="Proteomes" id="UP000243498"/>
    </source>
</evidence>